<keyword evidence="3" id="KW-1185">Reference proteome</keyword>
<keyword evidence="1" id="KW-0812">Transmembrane</keyword>
<protein>
    <recommendedName>
        <fullName evidence="4">Steroid 5-alpha reductase C-terminal domain-containing protein</fullName>
    </recommendedName>
</protein>
<dbReference type="InterPro" id="IPR010721">
    <property type="entry name" value="UstE-like"/>
</dbReference>
<evidence type="ECO:0000313" key="2">
    <source>
        <dbReference type="EMBL" id="GGG99879.1"/>
    </source>
</evidence>
<evidence type="ECO:0000256" key="1">
    <source>
        <dbReference type="SAM" id="Phobius"/>
    </source>
</evidence>
<dbReference type="PROSITE" id="PS50244">
    <property type="entry name" value="S5A_REDUCTASE"/>
    <property type="match status" value="1"/>
</dbReference>
<dbReference type="GO" id="GO:0016020">
    <property type="term" value="C:membrane"/>
    <property type="evidence" value="ECO:0007669"/>
    <property type="project" value="TreeGrafter"/>
</dbReference>
<evidence type="ECO:0008006" key="4">
    <source>
        <dbReference type="Google" id="ProtNLM"/>
    </source>
</evidence>
<dbReference type="AlphaFoldDB" id="A0A917HZL1"/>
<keyword evidence="1" id="KW-0472">Membrane</keyword>
<proteinExistence type="predicted"/>
<dbReference type="Gene3D" id="1.20.120.1630">
    <property type="match status" value="1"/>
</dbReference>
<evidence type="ECO:0000313" key="3">
    <source>
        <dbReference type="Proteomes" id="UP000660862"/>
    </source>
</evidence>
<sequence length="229" mass="26358">MELYGQQSSSVPQKVVIHLIEALLLWLSFWILFQEGGAWIAGKLATPNAEEQVDRRILIFTFNIVTFARLGYMMIVLLKRRIPWEESVSVPFAFALYYIGFSLLVLPTAKPLDTLDFFAIALFIVGSVLNSGGEILRDRWKKNPENKGKIYTGGFFKYSRHINYFGDILWVIAYAVATRNAYAALVPVFLFCFFAFYNAPKLDKYLKAKYGSDYDRYASKTKMLIPFIY</sequence>
<dbReference type="PANTHER" id="PTHR32251">
    <property type="entry name" value="3-OXO-5-ALPHA-STEROID 4-DEHYDROGENASE"/>
    <property type="match status" value="1"/>
</dbReference>
<feature type="transmembrane region" description="Helical" evidence="1">
    <location>
        <begin position="158"/>
        <end position="176"/>
    </location>
</feature>
<feature type="transmembrane region" description="Helical" evidence="1">
    <location>
        <begin position="90"/>
        <end position="109"/>
    </location>
</feature>
<name>A0A917HZL1_9SPHI</name>
<dbReference type="Proteomes" id="UP000660862">
    <property type="component" value="Unassembled WGS sequence"/>
</dbReference>
<feature type="transmembrane region" description="Helical" evidence="1">
    <location>
        <begin position="182"/>
        <end position="199"/>
    </location>
</feature>
<dbReference type="EMBL" id="BMER01000005">
    <property type="protein sequence ID" value="GGG99879.1"/>
    <property type="molecule type" value="Genomic_DNA"/>
</dbReference>
<dbReference type="PANTHER" id="PTHR32251:SF15">
    <property type="entry name" value="3-OXO-5-ALPHA-STEROID 4-DEHYDROGENASE (DUF1295)"/>
    <property type="match status" value="1"/>
</dbReference>
<reference evidence="2" key="1">
    <citation type="journal article" date="2014" name="Int. J. Syst. Evol. Microbiol.">
        <title>Complete genome sequence of Corynebacterium casei LMG S-19264T (=DSM 44701T), isolated from a smear-ripened cheese.</title>
        <authorList>
            <consortium name="US DOE Joint Genome Institute (JGI-PGF)"/>
            <person name="Walter F."/>
            <person name="Albersmeier A."/>
            <person name="Kalinowski J."/>
            <person name="Ruckert C."/>
        </authorList>
    </citation>
    <scope>NUCLEOTIDE SEQUENCE</scope>
    <source>
        <strain evidence="2">CGMCC 1.12195</strain>
    </source>
</reference>
<keyword evidence="1" id="KW-1133">Transmembrane helix</keyword>
<dbReference type="Pfam" id="PF06966">
    <property type="entry name" value="DUF1295"/>
    <property type="match status" value="1"/>
</dbReference>
<feature type="transmembrane region" description="Helical" evidence="1">
    <location>
        <begin position="115"/>
        <end position="137"/>
    </location>
</feature>
<accession>A0A917HZL1</accession>
<gene>
    <name evidence="2" type="ORF">GCM10007415_39650</name>
</gene>
<reference evidence="2" key="2">
    <citation type="submission" date="2020-09" db="EMBL/GenBank/DDBJ databases">
        <authorList>
            <person name="Sun Q."/>
            <person name="Zhou Y."/>
        </authorList>
    </citation>
    <scope>NUCLEOTIDE SEQUENCE</scope>
    <source>
        <strain evidence="2">CGMCC 1.12195</strain>
    </source>
</reference>
<organism evidence="2 3">
    <name type="scientific">Parapedobacter pyrenivorans</name>
    <dbReference type="NCBI Taxonomy" id="1305674"/>
    <lineage>
        <taxon>Bacteria</taxon>
        <taxon>Pseudomonadati</taxon>
        <taxon>Bacteroidota</taxon>
        <taxon>Sphingobacteriia</taxon>
        <taxon>Sphingobacteriales</taxon>
        <taxon>Sphingobacteriaceae</taxon>
        <taxon>Parapedobacter</taxon>
    </lineage>
</organism>
<feature type="transmembrane region" description="Helical" evidence="1">
    <location>
        <begin position="15"/>
        <end position="33"/>
    </location>
</feature>
<feature type="transmembrane region" description="Helical" evidence="1">
    <location>
        <begin position="57"/>
        <end position="78"/>
    </location>
</feature>
<comment type="caution">
    <text evidence="2">The sequence shown here is derived from an EMBL/GenBank/DDBJ whole genome shotgun (WGS) entry which is preliminary data.</text>
</comment>
<dbReference type="RefSeq" id="WP_188507838.1">
    <property type="nucleotide sequence ID" value="NZ_BMER01000005.1"/>
</dbReference>